<protein>
    <submittedName>
        <fullName evidence="2">Peroxisome assembly protein 26</fullName>
    </submittedName>
</protein>
<dbReference type="Pfam" id="PF07163">
    <property type="entry name" value="Pex26"/>
    <property type="match status" value="1"/>
</dbReference>
<sequence>MKSDFSTSAASLKGVRGPLRSSELVLTGPAPTAAAVLLEEAADLLVVDRDFVAALQTCQRACQSLAQAEGSLSDSLEVKCSLCVVGIQALAELNRWREVRPWVLQNYHIPEKLPPKVLELCVLLYSKMQEPEAMLDVVRAWLQDPDNQCLPEYRAVAELHLRQVLLPLGYLSEAELLVVDAATFSEDQRQEALQAISAARQQQKCQHSASTEKTQVPDQEGTSSSKFLSLLTLLQKFWDFAVRHFCSLPFKKSILAAVLLCVLVVRFDPASPSSLPFLYKLLQIFHRIRGAVFSPLYQVPTHD</sequence>
<dbReference type="GeneID" id="103123223"/>
<dbReference type="AlphaFoldDB" id="A0A1S3AF12"/>
<dbReference type="InterPro" id="IPR010797">
    <property type="entry name" value="Pex26"/>
</dbReference>
<proteinExistence type="predicted"/>
<dbReference type="FunCoup" id="A0A1S3AF12">
    <property type="interactions" value="536"/>
</dbReference>
<dbReference type="GO" id="GO:0044877">
    <property type="term" value="F:protein-containing complex binding"/>
    <property type="evidence" value="ECO:0007669"/>
    <property type="project" value="InterPro"/>
</dbReference>
<keyword evidence="1" id="KW-1185">Reference proteome</keyword>
<evidence type="ECO:0000313" key="2">
    <source>
        <dbReference type="RefSeq" id="XP_007533939.1"/>
    </source>
</evidence>
<dbReference type="OrthoDB" id="5954192at2759"/>
<dbReference type="PANTHER" id="PTHR16262">
    <property type="entry name" value="PEROXISOME ASSEMBLY PROTEIN 26"/>
    <property type="match status" value="1"/>
</dbReference>
<gene>
    <name evidence="2" type="primary">PEX26</name>
</gene>
<dbReference type="GO" id="GO:0005778">
    <property type="term" value="C:peroxisomal membrane"/>
    <property type="evidence" value="ECO:0007669"/>
    <property type="project" value="InterPro"/>
</dbReference>
<dbReference type="GO" id="GO:0051117">
    <property type="term" value="F:ATPase binding"/>
    <property type="evidence" value="ECO:0007669"/>
    <property type="project" value="TreeGrafter"/>
</dbReference>
<dbReference type="GO" id="GO:0016558">
    <property type="term" value="P:protein import into peroxisome matrix"/>
    <property type="evidence" value="ECO:0007669"/>
    <property type="project" value="TreeGrafter"/>
</dbReference>
<dbReference type="eggNOG" id="ENOG502RXMN">
    <property type="taxonomic scope" value="Eukaryota"/>
</dbReference>
<name>A0A1S3AF12_ERIEU</name>
<reference evidence="2" key="1">
    <citation type="submission" date="2025-08" db="UniProtKB">
        <authorList>
            <consortium name="RefSeq"/>
        </authorList>
    </citation>
    <scope>IDENTIFICATION</scope>
</reference>
<dbReference type="InParanoid" id="A0A1S3AF12"/>
<dbReference type="Proteomes" id="UP001652624">
    <property type="component" value="Chromosome 5"/>
</dbReference>
<dbReference type="PANTHER" id="PTHR16262:SF2">
    <property type="entry name" value="PEROXISOME ASSEMBLY PROTEIN 26"/>
    <property type="match status" value="1"/>
</dbReference>
<organism evidence="1 2">
    <name type="scientific">Erinaceus europaeus</name>
    <name type="common">Western European hedgehog</name>
    <dbReference type="NCBI Taxonomy" id="9365"/>
    <lineage>
        <taxon>Eukaryota</taxon>
        <taxon>Metazoa</taxon>
        <taxon>Chordata</taxon>
        <taxon>Craniata</taxon>
        <taxon>Vertebrata</taxon>
        <taxon>Euteleostomi</taxon>
        <taxon>Mammalia</taxon>
        <taxon>Eutheria</taxon>
        <taxon>Laurasiatheria</taxon>
        <taxon>Eulipotyphla</taxon>
        <taxon>Erinaceidae</taxon>
        <taxon>Erinaceinae</taxon>
        <taxon>Erinaceus</taxon>
    </lineage>
</organism>
<accession>A0A1S3AF12</accession>
<dbReference type="RefSeq" id="XP_007533939.1">
    <property type="nucleotide sequence ID" value="XM_007533877.3"/>
</dbReference>
<dbReference type="CTD" id="55670"/>
<evidence type="ECO:0000313" key="1">
    <source>
        <dbReference type="Proteomes" id="UP001652624"/>
    </source>
</evidence>
<dbReference type="GO" id="GO:0045046">
    <property type="term" value="P:protein import into peroxisome membrane"/>
    <property type="evidence" value="ECO:0007669"/>
    <property type="project" value="InterPro"/>
</dbReference>